<keyword evidence="6 14" id="KW-0548">Nucleotidyltransferase</keyword>
<dbReference type="EMBL" id="AP027059">
    <property type="protein sequence ID" value="BDU50750.1"/>
    <property type="molecule type" value="Genomic_DNA"/>
</dbReference>
<evidence type="ECO:0000256" key="4">
    <source>
        <dbReference type="ARBA" id="ARBA00022643"/>
    </source>
</evidence>
<gene>
    <name evidence="16" type="ORF">HLVA_13190</name>
</gene>
<dbReference type="GO" id="GO:0009231">
    <property type="term" value="P:riboflavin biosynthetic process"/>
    <property type="evidence" value="ECO:0007669"/>
    <property type="project" value="InterPro"/>
</dbReference>
<comment type="pathway">
    <text evidence="2 14">Cofactor biosynthesis; FMN biosynthesis; FMN from riboflavin (ATP route): step 1/1.</text>
</comment>
<keyword evidence="17" id="KW-1185">Reference proteome</keyword>
<dbReference type="Pfam" id="PF01687">
    <property type="entry name" value="Flavokinase"/>
    <property type="match status" value="1"/>
</dbReference>
<dbReference type="NCBIfam" id="TIGR00083">
    <property type="entry name" value="ribF"/>
    <property type="match status" value="1"/>
</dbReference>
<dbReference type="InterPro" id="IPR015864">
    <property type="entry name" value="FAD_synthase"/>
</dbReference>
<keyword evidence="4 14" id="KW-0288">FMN</keyword>
<evidence type="ECO:0000256" key="9">
    <source>
        <dbReference type="ARBA" id="ARBA00022827"/>
    </source>
</evidence>
<comment type="catalytic activity">
    <reaction evidence="12 14">
        <text>riboflavin + ATP = FMN + ADP + H(+)</text>
        <dbReference type="Rhea" id="RHEA:14357"/>
        <dbReference type="ChEBI" id="CHEBI:15378"/>
        <dbReference type="ChEBI" id="CHEBI:30616"/>
        <dbReference type="ChEBI" id="CHEBI:57986"/>
        <dbReference type="ChEBI" id="CHEBI:58210"/>
        <dbReference type="ChEBI" id="CHEBI:456216"/>
        <dbReference type="EC" id="2.7.1.26"/>
    </reaction>
</comment>
<dbReference type="PANTHER" id="PTHR22749:SF6">
    <property type="entry name" value="RIBOFLAVIN KINASE"/>
    <property type="match status" value="1"/>
</dbReference>
<evidence type="ECO:0000256" key="11">
    <source>
        <dbReference type="ARBA" id="ARBA00023268"/>
    </source>
</evidence>
<organism evidence="16 17">
    <name type="scientific">Haliovirga abyssi</name>
    <dbReference type="NCBI Taxonomy" id="2996794"/>
    <lineage>
        <taxon>Bacteria</taxon>
        <taxon>Fusobacteriati</taxon>
        <taxon>Fusobacteriota</taxon>
        <taxon>Fusobacteriia</taxon>
        <taxon>Fusobacteriales</taxon>
        <taxon>Haliovirgaceae</taxon>
        <taxon>Haliovirga</taxon>
    </lineage>
</organism>
<dbReference type="SUPFAM" id="SSF52374">
    <property type="entry name" value="Nucleotidylyl transferase"/>
    <property type="match status" value="1"/>
</dbReference>
<dbReference type="SUPFAM" id="SSF82114">
    <property type="entry name" value="Riboflavin kinase-like"/>
    <property type="match status" value="1"/>
</dbReference>
<keyword evidence="7 14" id="KW-0547">Nucleotide-binding</keyword>
<dbReference type="PIRSF" id="PIRSF004491">
    <property type="entry name" value="FAD_Synth"/>
    <property type="match status" value="1"/>
</dbReference>
<dbReference type="Gene3D" id="3.40.50.620">
    <property type="entry name" value="HUPs"/>
    <property type="match status" value="1"/>
</dbReference>
<dbReference type="InterPro" id="IPR023468">
    <property type="entry name" value="Riboflavin_kinase"/>
</dbReference>
<dbReference type="Pfam" id="PF06574">
    <property type="entry name" value="FAD_syn"/>
    <property type="match status" value="1"/>
</dbReference>
<dbReference type="Proteomes" id="UP001321582">
    <property type="component" value="Chromosome"/>
</dbReference>
<evidence type="ECO:0000256" key="8">
    <source>
        <dbReference type="ARBA" id="ARBA00022777"/>
    </source>
</evidence>
<dbReference type="Gene3D" id="2.40.30.30">
    <property type="entry name" value="Riboflavin kinase-like"/>
    <property type="match status" value="1"/>
</dbReference>
<dbReference type="GO" id="GO:0005524">
    <property type="term" value="F:ATP binding"/>
    <property type="evidence" value="ECO:0007669"/>
    <property type="project" value="UniProtKB-UniRule"/>
</dbReference>
<dbReference type="SMART" id="SM00904">
    <property type="entry name" value="Flavokinase"/>
    <property type="match status" value="1"/>
</dbReference>
<evidence type="ECO:0000259" key="15">
    <source>
        <dbReference type="SMART" id="SM00904"/>
    </source>
</evidence>
<reference evidence="16 17" key="1">
    <citation type="submission" date="2022-11" db="EMBL/GenBank/DDBJ databases">
        <title>Haliovirga abyssi gen. nov., sp. nov., a mesophilic fermentative bacterium isolated from the Iheya North hydrothermal field and the proposal of Haliovirgaceae fam. nov.</title>
        <authorList>
            <person name="Miyazaki U."/>
            <person name="Tame A."/>
            <person name="Miyazaki J."/>
            <person name="Takai K."/>
            <person name="Sawayama S."/>
            <person name="Kitajima M."/>
            <person name="Okamoto A."/>
            <person name="Nakagawa S."/>
        </authorList>
    </citation>
    <scope>NUCLEOTIDE SEQUENCE [LARGE SCALE GENOMIC DNA]</scope>
    <source>
        <strain evidence="16 17">IC12</strain>
    </source>
</reference>
<protein>
    <recommendedName>
        <fullName evidence="14">Riboflavin biosynthesis protein</fullName>
    </recommendedName>
    <domain>
        <recommendedName>
            <fullName evidence="14">Riboflavin kinase</fullName>
            <ecNumber evidence="14">2.7.1.26</ecNumber>
        </recommendedName>
        <alternativeName>
            <fullName evidence="14">Flavokinase</fullName>
        </alternativeName>
    </domain>
    <domain>
        <recommendedName>
            <fullName evidence="14">FMN adenylyltransferase</fullName>
            <ecNumber evidence="14">2.7.7.2</ecNumber>
        </recommendedName>
        <alternativeName>
            <fullName evidence="14">FAD pyrophosphorylase</fullName>
        </alternativeName>
        <alternativeName>
            <fullName evidence="14">FAD synthase</fullName>
        </alternativeName>
    </domain>
</protein>
<keyword evidence="8 14" id="KW-0418">Kinase</keyword>
<feature type="domain" description="Riboflavin kinase" evidence="15">
    <location>
        <begin position="183"/>
        <end position="309"/>
    </location>
</feature>
<evidence type="ECO:0000256" key="14">
    <source>
        <dbReference type="PIRNR" id="PIRNR004491"/>
    </source>
</evidence>
<evidence type="ECO:0000256" key="3">
    <source>
        <dbReference type="ARBA" id="ARBA00022630"/>
    </source>
</evidence>
<dbReference type="RefSeq" id="WP_307903606.1">
    <property type="nucleotide sequence ID" value="NZ_AP027059.1"/>
</dbReference>
<dbReference type="GO" id="GO:0003919">
    <property type="term" value="F:FMN adenylyltransferase activity"/>
    <property type="evidence" value="ECO:0007669"/>
    <property type="project" value="UniProtKB-UniRule"/>
</dbReference>
<dbReference type="GO" id="GO:0006747">
    <property type="term" value="P:FAD biosynthetic process"/>
    <property type="evidence" value="ECO:0007669"/>
    <property type="project" value="UniProtKB-UniRule"/>
</dbReference>
<dbReference type="GO" id="GO:0008531">
    <property type="term" value="F:riboflavin kinase activity"/>
    <property type="evidence" value="ECO:0007669"/>
    <property type="project" value="UniProtKB-UniRule"/>
</dbReference>
<evidence type="ECO:0000256" key="10">
    <source>
        <dbReference type="ARBA" id="ARBA00022840"/>
    </source>
</evidence>
<evidence type="ECO:0000313" key="16">
    <source>
        <dbReference type="EMBL" id="BDU50750.1"/>
    </source>
</evidence>
<dbReference type="EC" id="2.7.1.26" evidence="14"/>
<keyword evidence="3 14" id="KW-0285">Flavoprotein</keyword>
<dbReference type="FunFam" id="3.40.50.620:FF:000021">
    <property type="entry name" value="Riboflavin biosynthesis protein"/>
    <property type="match status" value="1"/>
</dbReference>
<comment type="pathway">
    <text evidence="1 14">Cofactor biosynthesis; FAD biosynthesis; FAD from FMN: step 1/1.</text>
</comment>
<evidence type="ECO:0000313" key="17">
    <source>
        <dbReference type="Proteomes" id="UP001321582"/>
    </source>
</evidence>
<dbReference type="KEGG" id="haby:HLVA_13190"/>
<dbReference type="InterPro" id="IPR014729">
    <property type="entry name" value="Rossmann-like_a/b/a_fold"/>
</dbReference>
<dbReference type="InterPro" id="IPR023465">
    <property type="entry name" value="Riboflavin_kinase_dom_sf"/>
</dbReference>
<dbReference type="AlphaFoldDB" id="A0AAU9DZ33"/>
<evidence type="ECO:0000256" key="12">
    <source>
        <dbReference type="ARBA" id="ARBA00047880"/>
    </source>
</evidence>
<evidence type="ECO:0000256" key="5">
    <source>
        <dbReference type="ARBA" id="ARBA00022679"/>
    </source>
</evidence>
<dbReference type="NCBIfam" id="NF004162">
    <property type="entry name" value="PRK05627.1-5"/>
    <property type="match status" value="1"/>
</dbReference>
<comment type="similarity">
    <text evidence="14">Belongs to the ribF family.</text>
</comment>
<dbReference type="PANTHER" id="PTHR22749">
    <property type="entry name" value="RIBOFLAVIN KINASE/FMN ADENYLYLTRANSFERASE"/>
    <property type="match status" value="1"/>
</dbReference>
<dbReference type="GO" id="GO:0009398">
    <property type="term" value="P:FMN biosynthetic process"/>
    <property type="evidence" value="ECO:0007669"/>
    <property type="project" value="UniProtKB-UniRule"/>
</dbReference>
<evidence type="ECO:0000256" key="7">
    <source>
        <dbReference type="ARBA" id="ARBA00022741"/>
    </source>
</evidence>
<name>A0AAU9DZ33_9FUSO</name>
<evidence type="ECO:0000256" key="1">
    <source>
        <dbReference type="ARBA" id="ARBA00004726"/>
    </source>
</evidence>
<dbReference type="InterPro" id="IPR002606">
    <property type="entry name" value="Riboflavin_kinase_bac"/>
</dbReference>
<sequence length="311" mass="35567">MKVIYGIENIDEKFKNPCVALGTFDGIHLGHQSVIKSAIDKAKELNGTSILFTFSPHPLKVITSSAGPKMINSKDEKEFLLEKLGVDILIFANFTVEFSDLHPEKFMKNVLKDILDVKEIFVGFNYTFGKDAIGTTDYMKELSEKYDIKLNVVEPMKIEDEIVSSTLIREYIKNGDLKKAEKLLGYPVMISGKIVQGKKIGRKLGFPTANLKIVNKAYPPYGVYGVKIIFDSEKDKSYYGIMNIGKNPTLKPGEHSIEVNIFDFDKNVYGEKIIIELMKFIRYEKKFETVENLIKEIKNDIKIWKEWLECH</sequence>
<keyword evidence="11" id="KW-0511">Multifunctional enzyme</keyword>
<evidence type="ECO:0000256" key="13">
    <source>
        <dbReference type="ARBA" id="ARBA00049494"/>
    </source>
</evidence>
<dbReference type="CDD" id="cd02064">
    <property type="entry name" value="FAD_synthetase_N"/>
    <property type="match status" value="1"/>
</dbReference>
<dbReference type="InterPro" id="IPR015865">
    <property type="entry name" value="Riboflavin_kinase_bac/euk"/>
</dbReference>
<keyword evidence="9 14" id="KW-0274">FAD</keyword>
<dbReference type="EC" id="2.7.7.2" evidence="14"/>
<dbReference type="NCBIfam" id="NF004160">
    <property type="entry name" value="PRK05627.1-3"/>
    <property type="match status" value="1"/>
</dbReference>
<keyword evidence="5 14" id="KW-0808">Transferase</keyword>
<evidence type="ECO:0000256" key="2">
    <source>
        <dbReference type="ARBA" id="ARBA00005201"/>
    </source>
</evidence>
<evidence type="ECO:0000256" key="6">
    <source>
        <dbReference type="ARBA" id="ARBA00022695"/>
    </source>
</evidence>
<accession>A0AAU9DZ33</accession>
<comment type="catalytic activity">
    <reaction evidence="13 14">
        <text>FMN + ATP + H(+) = FAD + diphosphate</text>
        <dbReference type="Rhea" id="RHEA:17237"/>
        <dbReference type="ChEBI" id="CHEBI:15378"/>
        <dbReference type="ChEBI" id="CHEBI:30616"/>
        <dbReference type="ChEBI" id="CHEBI:33019"/>
        <dbReference type="ChEBI" id="CHEBI:57692"/>
        <dbReference type="ChEBI" id="CHEBI:58210"/>
        <dbReference type="EC" id="2.7.7.2"/>
    </reaction>
</comment>
<keyword evidence="10 14" id="KW-0067">ATP-binding</keyword>
<proteinExistence type="inferred from homology"/>